<dbReference type="InterPro" id="IPR010652">
    <property type="entry name" value="DUF1232"/>
</dbReference>
<feature type="domain" description="DUF1232" evidence="6">
    <location>
        <begin position="78"/>
        <end position="112"/>
    </location>
</feature>
<feature type="transmembrane region" description="Helical" evidence="5">
    <location>
        <begin position="73"/>
        <end position="92"/>
    </location>
</feature>
<comment type="subcellular location">
    <subcellularLocation>
        <location evidence="1">Endomembrane system</location>
        <topology evidence="1">Multi-pass membrane protein</topology>
    </subcellularLocation>
</comment>
<gene>
    <name evidence="7" type="ORF">ACFQIC_09160</name>
</gene>
<protein>
    <submittedName>
        <fullName evidence="7">YkvA family protein</fullName>
    </submittedName>
</protein>
<keyword evidence="8" id="KW-1185">Reference proteome</keyword>
<sequence>MKSTKKQKSQFIFEKTKKKAQSLINNPDKTMEMIQRAKEKSQDNKSLLEEVWHELQLMFDLVRDWMRGNYRNTPTRSIIAIIGGILYLLVPLDAIPDFIPVAGLLDDVYILHLVIKQVQSDLNEYKVWIGEER</sequence>
<comment type="caution">
    <text evidence="7">The sequence shown here is derived from an EMBL/GenBank/DDBJ whole genome shotgun (WGS) entry which is preliminary data.</text>
</comment>
<dbReference type="EMBL" id="JBHSZV010000022">
    <property type="protein sequence ID" value="MFC7062028.1"/>
    <property type="molecule type" value="Genomic_DNA"/>
</dbReference>
<evidence type="ECO:0000313" key="7">
    <source>
        <dbReference type="EMBL" id="MFC7062028.1"/>
    </source>
</evidence>
<evidence type="ECO:0000256" key="1">
    <source>
        <dbReference type="ARBA" id="ARBA00004127"/>
    </source>
</evidence>
<evidence type="ECO:0000256" key="2">
    <source>
        <dbReference type="ARBA" id="ARBA00022692"/>
    </source>
</evidence>
<dbReference type="Proteomes" id="UP001596410">
    <property type="component" value="Unassembled WGS sequence"/>
</dbReference>
<name>A0ABW2EIA5_9BACI</name>
<keyword evidence="3 5" id="KW-1133">Transmembrane helix</keyword>
<keyword evidence="4 5" id="KW-0472">Membrane</keyword>
<evidence type="ECO:0000256" key="4">
    <source>
        <dbReference type="ARBA" id="ARBA00023136"/>
    </source>
</evidence>
<evidence type="ECO:0000256" key="5">
    <source>
        <dbReference type="SAM" id="Phobius"/>
    </source>
</evidence>
<keyword evidence="2 5" id="KW-0812">Transmembrane</keyword>
<organism evidence="7 8">
    <name type="scientific">Halobacillus seohaensis</name>
    <dbReference type="NCBI Taxonomy" id="447421"/>
    <lineage>
        <taxon>Bacteria</taxon>
        <taxon>Bacillati</taxon>
        <taxon>Bacillota</taxon>
        <taxon>Bacilli</taxon>
        <taxon>Bacillales</taxon>
        <taxon>Bacillaceae</taxon>
        <taxon>Halobacillus</taxon>
    </lineage>
</organism>
<reference evidence="8" key="1">
    <citation type="journal article" date="2019" name="Int. J. Syst. Evol. Microbiol.">
        <title>The Global Catalogue of Microorganisms (GCM) 10K type strain sequencing project: providing services to taxonomists for standard genome sequencing and annotation.</title>
        <authorList>
            <consortium name="The Broad Institute Genomics Platform"/>
            <consortium name="The Broad Institute Genome Sequencing Center for Infectious Disease"/>
            <person name="Wu L."/>
            <person name="Ma J."/>
        </authorList>
    </citation>
    <scope>NUCLEOTIDE SEQUENCE [LARGE SCALE GENOMIC DNA]</scope>
    <source>
        <strain evidence="8">CGMCC 4.1621</strain>
    </source>
</reference>
<evidence type="ECO:0000313" key="8">
    <source>
        <dbReference type="Proteomes" id="UP001596410"/>
    </source>
</evidence>
<accession>A0ABW2EIA5</accession>
<dbReference type="Pfam" id="PF06803">
    <property type="entry name" value="DUF1232"/>
    <property type="match status" value="1"/>
</dbReference>
<evidence type="ECO:0000259" key="6">
    <source>
        <dbReference type="Pfam" id="PF06803"/>
    </source>
</evidence>
<proteinExistence type="predicted"/>
<evidence type="ECO:0000256" key="3">
    <source>
        <dbReference type="ARBA" id="ARBA00022989"/>
    </source>
</evidence>
<dbReference type="RefSeq" id="WP_204708961.1">
    <property type="nucleotide sequence ID" value="NZ_JBHSZV010000022.1"/>
</dbReference>